<evidence type="ECO:0000313" key="2">
    <source>
        <dbReference type="EMBL" id="SEH03133.1"/>
    </source>
</evidence>
<proteinExistence type="predicted"/>
<dbReference type="AlphaFoldDB" id="A0A1H6F0L1"/>
<keyword evidence="3" id="KW-1185">Reference proteome</keyword>
<dbReference type="RefSeq" id="WP_200824928.1">
    <property type="nucleotide sequence ID" value="NZ_FNVT01000033.1"/>
</dbReference>
<feature type="region of interest" description="Disordered" evidence="1">
    <location>
        <begin position="40"/>
        <end position="82"/>
    </location>
</feature>
<name>A0A1H6F0L1_9ACTN</name>
<feature type="compositionally biased region" description="Basic and acidic residues" evidence="1">
    <location>
        <begin position="40"/>
        <end position="56"/>
    </location>
</feature>
<evidence type="ECO:0000313" key="3">
    <source>
        <dbReference type="Proteomes" id="UP000236732"/>
    </source>
</evidence>
<accession>A0A1H6F0L1</accession>
<feature type="compositionally biased region" description="Basic and acidic residues" evidence="1">
    <location>
        <begin position="64"/>
        <end position="82"/>
    </location>
</feature>
<dbReference type="Proteomes" id="UP000236732">
    <property type="component" value="Unassembled WGS sequence"/>
</dbReference>
<dbReference type="EMBL" id="FNVT01000033">
    <property type="protein sequence ID" value="SEH03133.1"/>
    <property type="molecule type" value="Genomic_DNA"/>
</dbReference>
<sequence>MAECAVQPERITPLYWDLRATKREEAELVFRAGEEGVRQRDRRHESRRGTLVESREGGGVGCGRHVDHASGRTGRSDIESSC</sequence>
<gene>
    <name evidence="2" type="ORF">SAMN05444920_13337</name>
</gene>
<protein>
    <submittedName>
        <fullName evidence="2">Uncharacterized protein</fullName>
    </submittedName>
</protein>
<organism evidence="2 3">
    <name type="scientific">Nonomuraea solani</name>
    <dbReference type="NCBI Taxonomy" id="1144553"/>
    <lineage>
        <taxon>Bacteria</taxon>
        <taxon>Bacillati</taxon>
        <taxon>Actinomycetota</taxon>
        <taxon>Actinomycetes</taxon>
        <taxon>Streptosporangiales</taxon>
        <taxon>Streptosporangiaceae</taxon>
        <taxon>Nonomuraea</taxon>
    </lineage>
</organism>
<reference evidence="2 3" key="1">
    <citation type="submission" date="2016-10" db="EMBL/GenBank/DDBJ databases">
        <authorList>
            <person name="de Groot N.N."/>
        </authorList>
    </citation>
    <scope>NUCLEOTIDE SEQUENCE [LARGE SCALE GENOMIC DNA]</scope>
    <source>
        <strain evidence="2 3">CGMCC 4.7037</strain>
    </source>
</reference>
<evidence type="ECO:0000256" key="1">
    <source>
        <dbReference type="SAM" id="MobiDB-lite"/>
    </source>
</evidence>